<evidence type="ECO:0000313" key="3">
    <source>
        <dbReference type="EMBL" id="TCZ74768.1"/>
    </source>
</evidence>
<dbReference type="InterPro" id="IPR036378">
    <property type="entry name" value="FAS1_dom_sf"/>
</dbReference>
<evidence type="ECO:0000256" key="1">
    <source>
        <dbReference type="SAM" id="SignalP"/>
    </source>
</evidence>
<dbReference type="RefSeq" id="WP_131850124.1">
    <property type="nucleotide sequence ID" value="NZ_SKFH01000001.1"/>
</dbReference>
<dbReference type="InterPro" id="IPR000782">
    <property type="entry name" value="FAS1_domain"/>
</dbReference>
<sequence length="186" mass="19460">MKKRFFFATATVLALGMISCQSAEAPKVADATEATATAGQSAVQDDDSQKDVVKVAASSKDHSTLVAAVKAGELVDALSNAGPFTVFAPTNAAFDKLPKGTVEDLLRPENKAKLQDILQYHVYVGSLKTDLMQDGQTLNQVNGGNISITKKDGKVLINNSAVIIASIPASNGIIHVIDAVLLPPSK</sequence>
<dbReference type="PANTHER" id="PTHR10900">
    <property type="entry name" value="PERIOSTIN-RELATED"/>
    <property type="match status" value="1"/>
</dbReference>
<evidence type="ECO:0000313" key="4">
    <source>
        <dbReference type="Proteomes" id="UP000295164"/>
    </source>
</evidence>
<evidence type="ECO:0000259" key="2">
    <source>
        <dbReference type="PROSITE" id="PS50213"/>
    </source>
</evidence>
<dbReference type="OrthoDB" id="9800666at2"/>
<dbReference type="Pfam" id="PF02469">
    <property type="entry name" value="Fasciclin"/>
    <property type="match status" value="1"/>
</dbReference>
<dbReference type="InterPro" id="IPR050904">
    <property type="entry name" value="Adhesion/Biosynth-related"/>
</dbReference>
<dbReference type="GO" id="GO:0005615">
    <property type="term" value="C:extracellular space"/>
    <property type="evidence" value="ECO:0007669"/>
    <property type="project" value="TreeGrafter"/>
</dbReference>
<dbReference type="SUPFAM" id="SSF82153">
    <property type="entry name" value="FAS1 domain"/>
    <property type="match status" value="1"/>
</dbReference>
<feature type="domain" description="FAS1" evidence="2">
    <location>
        <begin position="49"/>
        <end position="181"/>
    </location>
</feature>
<keyword evidence="4" id="KW-1185">Reference proteome</keyword>
<dbReference type="SMART" id="SM00554">
    <property type="entry name" value="FAS1"/>
    <property type="match status" value="1"/>
</dbReference>
<dbReference type="Proteomes" id="UP000295164">
    <property type="component" value="Unassembled WGS sequence"/>
</dbReference>
<keyword evidence="1" id="KW-0732">Signal</keyword>
<dbReference type="PROSITE" id="PS50213">
    <property type="entry name" value="FAS1"/>
    <property type="match status" value="1"/>
</dbReference>
<dbReference type="PANTHER" id="PTHR10900:SF77">
    <property type="entry name" value="FI19380P1"/>
    <property type="match status" value="1"/>
</dbReference>
<proteinExistence type="predicted"/>
<dbReference type="FunFam" id="2.30.180.10:FF:000019">
    <property type="entry name" value="Cell surface lipoprotein"/>
    <property type="match status" value="1"/>
</dbReference>
<dbReference type="EMBL" id="SKFH01000001">
    <property type="protein sequence ID" value="TCZ74768.1"/>
    <property type="molecule type" value="Genomic_DNA"/>
</dbReference>
<dbReference type="PROSITE" id="PS51257">
    <property type="entry name" value="PROKAR_LIPOPROTEIN"/>
    <property type="match status" value="1"/>
</dbReference>
<protein>
    <submittedName>
        <fullName evidence="3">Fasciclin domain-containing protein</fullName>
    </submittedName>
</protein>
<dbReference type="AlphaFoldDB" id="A0A4R4EA79"/>
<gene>
    <name evidence="3" type="ORF">E0486_00240</name>
</gene>
<accession>A0A4R4EA79</accession>
<feature type="chain" id="PRO_5020203571" evidence="1">
    <location>
        <begin position="26"/>
        <end position="186"/>
    </location>
</feature>
<feature type="signal peptide" evidence="1">
    <location>
        <begin position="1"/>
        <end position="25"/>
    </location>
</feature>
<organism evidence="3 4">
    <name type="scientific">Flaviaesturariibacter aridisoli</name>
    <dbReference type="NCBI Taxonomy" id="2545761"/>
    <lineage>
        <taxon>Bacteria</taxon>
        <taxon>Pseudomonadati</taxon>
        <taxon>Bacteroidota</taxon>
        <taxon>Chitinophagia</taxon>
        <taxon>Chitinophagales</taxon>
        <taxon>Chitinophagaceae</taxon>
        <taxon>Flaviaestuariibacter</taxon>
    </lineage>
</organism>
<name>A0A4R4EA79_9BACT</name>
<dbReference type="Gene3D" id="2.30.180.10">
    <property type="entry name" value="FAS1 domain"/>
    <property type="match status" value="1"/>
</dbReference>
<reference evidence="3 4" key="1">
    <citation type="submission" date="2019-03" db="EMBL/GenBank/DDBJ databases">
        <authorList>
            <person name="Kim M.K.M."/>
        </authorList>
    </citation>
    <scope>NUCLEOTIDE SEQUENCE [LARGE SCALE GENOMIC DNA]</scope>
    <source>
        <strain evidence="3 4">17J68-15</strain>
    </source>
</reference>
<comment type="caution">
    <text evidence="3">The sequence shown here is derived from an EMBL/GenBank/DDBJ whole genome shotgun (WGS) entry which is preliminary data.</text>
</comment>